<reference evidence="2" key="2">
    <citation type="journal article" date="2024" name="Plant">
        <title>Genomic evolution and insights into agronomic trait innovations of Sesamum species.</title>
        <authorList>
            <person name="Miao H."/>
            <person name="Wang L."/>
            <person name="Qu L."/>
            <person name="Liu H."/>
            <person name="Sun Y."/>
            <person name="Le M."/>
            <person name="Wang Q."/>
            <person name="Wei S."/>
            <person name="Zheng Y."/>
            <person name="Lin W."/>
            <person name="Duan Y."/>
            <person name="Cao H."/>
            <person name="Xiong S."/>
            <person name="Wang X."/>
            <person name="Wei L."/>
            <person name="Li C."/>
            <person name="Ma Q."/>
            <person name="Ju M."/>
            <person name="Zhao R."/>
            <person name="Li G."/>
            <person name="Mu C."/>
            <person name="Tian Q."/>
            <person name="Mei H."/>
            <person name="Zhang T."/>
            <person name="Gao T."/>
            <person name="Zhang H."/>
        </authorList>
    </citation>
    <scope>NUCLEOTIDE SEQUENCE</scope>
    <source>
        <strain evidence="2">K16</strain>
    </source>
</reference>
<dbReference type="Pfam" id="PF00078">
    <property type="entry name" value="RVT_1"/>
    <property type="match status" value="1"/>
</dbReference>
<gene>
    <name evidence="2" type="ORF">Sango_2306000</name>
</gene>
<comment type="caution">
    <text evidence="2">The sequence shown here is derived from an EMBL/GenBank/DDBJ whole genome shotgun (WGS) entry which is preliminary data.</text>
</comment>
<feature type="domain" description="Reverse transcriptase" evidence="1">
    <location>
        <begin position="81"/>
        <end position="176"/>
    </location>
</feature>
<dbReference type="EMBL" id="JACGWL010000013">
    <property type="protein sequence ID" value="KAK4389690.1"/>
    <property type="molecule type" value="Genomic_DNA"/>
</dbReference>
<accession>A0AAE2BLG4</accession>
<organism evidence="2 3">
    <name type="scientific">Sesamum angolense</name>
    <dbReference type="NCBI Taxonomy" id="2727404"/>
    <lineage>
        <taxon>Eukaryota</taxon>
        <taxon>Viridiplantae</taxon>
        <taxon>Streptophyta</taxon>
        <taxon>Embryophyta</taxon>
        <taxon>Tracheophyta</taxon>
        <taxon>Spermatophyta</taxon>
        <taxon>Magnoliopsida</taxon>
        <taxon>eudicotyledons</taxon>
        <taxon>Gunneridae</taxon>
        <taxon>Pentapetalae</taxon>
        <taxon>asterids</taxon>
        <taxon>lamiids</taxon>
        <taxon>Lamiales</taxon>
        <taxon>Pedaliaceae</taxon>
        <taxon>Sesamum</taxon>
    </lineage>
</organism>
<dbReference type="PANTHER" id="PTHR46890">
    <property type="entry name" value="NON-LTR RETROLELEMENT REVERSE TRANSCRIPTASE-LIKE PROTEIN-RELATED"/>
    <property type="match status" value="1"/>
</dbReference>
<dbReference type="PANTHER" id="PTHR46890:SF48">
    <property type="entry name" value="RNA-DIRECTED DNA POLYMERASE"/>
    <property type="match status" value="1"/>
</dbReference>
<sequence>MGVNWPPSPEEVKDVLFGMASLKSLGSDGFPPTFFKQYWHIVGEQRIKVVIHFFASGQPPTAFNHTYISLIPENPNACSVEHFQPIRLCDTTYKVISKILKNRIKPVLHRIISPLQMAFVPGRTINDNSIISHEIMYYLHRKKGKNRFMTIKIDLTKAYDPVEWAKERDALAVKECLSKFETFLKPGSKCKKILCTL</sequence>
<dbReference type="InterPro" id="IPR000477">
    <property type="entry name" value="RT_dom"/>
</dbReference>
<dbReference type="InterPro" id="IPR052343">
    <property type="entry name" value="Retrotransposon-Effector_Assoc"/>
</dbReference>
<dbReference type="AlphaFoldDB" id="A0AAE2BLG4"/>
<reference evidence="2" key="1">
    <citation type="submission" date="2020-06" db="EMBL/GenBank/DDBJ databases">
        <authorList>
            <person name="Li T."/>
            <person name="Hu X."/>
            <person name="Zhang T."/>
            <person name="Song X."/>
            <person name="Zhang H."/>
            <person name="Dai N."/>
            <person name="Sheng W."/>
            <person name="Hou X."/>
            <person name="Wei L."/>
        </authorList>
    </citation>
    <scope>NUCLEOTIDE SEQUENCE</scope>
    <source>
        <strain evidence="2">K16</strain>
        <tissue evidence="2">Leaf</tissue>
    </source>
</reference>
<keyword evidence="3" id="KW-1185">Reference proteome</keyword>
<evidence type="ECO:0000313" key="3">
    <source>
        <dbReference type="Proteomes" id="UP001289374"/>
    </source>
</evidence>
<protein>
    <recommendedName>
        <fullName evidence="1">Reverse transcriptase domain-containing protein</fullName>
    </recommendedName>
</protein>
<dbReference type="Proteomes" id="UP001289374">
    <property type="component" value="Unassembled WGS sequence"/>
</dbReference>
<evidence type="ECO:0000259" key="1">
    <source>
        <dbReference type="Pfam" id="PF00078"/>
    </source>
</evidence>
<proteinExistence type="predicted"/>
<evidence type="ECO:0000313" key="2">
    <source>
        <dbReference type="EMBL" id="KAK4389690.1"/>
    </source>
</evidence>
<name>A0AAE2BLG4_9LAMI</name>